<keyword evidence="1" id="KW-0472">Membrane</keyword>
<dbReference type="Proteomes" id="UP001521222">
    <property type="component" value="Unassembled WGS sequence"/>
</dbReference>
<feature type="transmembrane region" description="Helical" evidence="1">
    <location>
        <begin position="294"/>
        <end position="314"/>
    </location>
</feature>
<proteinExistence type="predicted"/>
<gene>
    <name evidence="3" type="ORF">SLS59_009826</name>
</gene>
<keyword evidence="4" id="KW-1185">Reference proteome</keyword>
<accession>A0ABR3QJ52</accession>
<name>A0ABR3QJ52_9PLEO</name>
<reference evidence="3 4" key="1">
    <citation type="submission" date="2024-02" db="EMBL/GenBank/DDBJ databases">
        <title>De novo assembly and annotation of 12 fungi associated with fruit tree decline syndrome in Ontario, Canada.</title>
        <authorList>
            <person name="Sulman M."/>
            <person name="Ellouze W."/>
            <person name="Ilyukhin E."/>
        </authorList>
    </citation>
    <scope>NUCLEOTIDE SEQUENCE [LARGE SCALE GENOMIC DNA]</scope>
    <source>
        <strain evidence="3 4">M97-236</strain>
    </source>
</reference>
<feature type="chain" id="PRO_5047208129" evidence="2">
    <location>
        <begin position="19"/>
        <end position="353"/>
    </location>
</feature>
<organism evidence="3 4">
    <name type="scientific">Nothophoma quercina</name>
    <dbReference type="NCBI Taxonomy" id="749835"/>
    <lineage>
        <taxon>Eukaryota</taxon>
        <taxon>Fungi</taxon>
        <taxon>Dikarya</taxon>
        <taxon>Ascomycota</taxon>
        <taxon>Pezizomycotina</taxon>
        <taxon>Dothideomycetes</taxon>
        <taxon>Pleosporomycetidae</taxon>
        <taxon>Pleosporales</taxon>
        <taxon>Pleosporineae</taxon>
        <taxon>Didymellaceae</taxon>
        <taxon>Nothophoma</taxon>
    </lineage>
</organism>
<comment type="caution">
    <text evidence="3">The sequence shown here is derived from an EMBL/GenBank/DDBJ whole genome shotgun (WGS) entry which is preliminary data.</text>
</comment>
<keyword evidence="2" id="KW-0732">Signal</keyword>
<evidence type="ECO:0000313" key="4">
    <source>
        <dbReference type="Proteomes" id="UP001521222"/>
    </source>
</evidence>
<protein>
    <submittedName>
        <fullName evidence="3">Uncharacterized protein</fullName>
    </submittedName>
</protein>
<evidence type="ECO:0000313" key="3">
    <source>
        <dbReference type="EMBL" id="KAL1592170.1"/>
    </source>
</evidence>
<sequence length="353" mass="40513">MQFLSFFSLAAAFASATASKDDLPSQAEIKYDETYDWYKDHGMPIPHVAPGVTVVEANKSYIVKLECPDCPFFVKEERPFQLDAGLNLAVREQSNSLLLKFDIDNAASSFPTLRLNGARVLPLDPMPLFIKAYQVPDNLTEDALESIIHAGMLEPDYTGETKFDPLPLQYEHTLLKTQSPGQWWVQFDITGFPYDKHGKPYKFDEDRRLVQILIKEEKRVNEPGHSLSIENIQLVEHVQRAQPIKMKCGKLAMVKTFFNPDEWDEYGRLGSWSRVPYMMFGKVRTYWVDHQSNIPVLLLALVFAVSFFIARAWAVRRLQEKTMDAEYALLEPSHDDLPPAYSDIPVIKIEEYD</sequence>
<keyword evidence="1" id="KW-1133">Transmembrane helix</keyword>
<evidence type="ECO:0000256" key="2">
    <source>
        <dbReference type="SAM" id="SignalP"/>
    </source>
</evidence>
<dbReference type="EMBL" id="JAKIXB020000048">
    <property type="protein sequence ID" value="KAL1592170.1"/>
    <property type="molecule type" value="Genomic_DNA"/>
</dbReference>
<evidence type="ECO:0000256" key="1">
    <source>
        <dbReference type="SAM" id="Phobius"/>
    </source>
</evidence>
<keyword evidence="1" id="KW-0812">Transmembrane</keyword>
<feature type="signal peptide" evidence="2">
    <location>
        <begin position="1"/>
        <end position="18"/>
    </location>
</feature>